<gene>
    <name evidence="3" type="ORF">ESCO_005307</name>
</gene>
<feature type="region of interest" description="Disordered" evidence="1">
    <location>
        <begin position="782"/>
        <end position="808"/>
    </location>
</feature>
<feature type="compositionally biased region" description="Acidic residues" evidence="1">
    <location>
        <begin position="564"/>
        <end position="574"/>
    </location>
</feature>
<dbReference type="Pfam" id="PF14661">
    <property type="entry name" value="HAUS6_N"/>
    <property type="match status" value="1"/>
</dbReference>
<reference evidence="3 4" key="1">
    <citation type="submission" date="2015-07" db="EMBL/GenBank/DDBJ databases">
        <title>The genome of the fungus Escovopsis weberi, a specialized disease agent of ant agriculture.</title>
        <authorList>
            <person name="de Man T.J."/>
            <person name="Stajich J.E."/>
            <person name="Kubicek C.P."/>
            <person name="Chenthamara K."/>
            <person name="Atanasova L."/>
            <person name="Druzhinina I.S."/>
            <person name="Birnbaum S."/>
            <person name="Barribeau S.M."/>
            <person name="Teiling C."/>
            <person name="Suen G."/>
            <person name="Currie C."/>
            <person name="Gerardo N.M."/>
        </authorList>
    </citation>
    <scope>NUCLEOTIDE SEQUENCE [LARGE SCALE GENOMIC DNA]</scope>
</reference>
<dbReference type="InterPro" id="IPR028163">
    <property type="entry name" value="HAUS_6_N"/>
</dbReference>
<feature type="domain" description="HAUS augmin-like complex subunit 6 N-terminal" evidence="2">
    <location>
        <begin position="153"/>
        <end position="387"/>
    </location>
</feature>
<evidence type="ECO:0000259" key="2">
    <source>
        <dbReference type="Pfam" id="PF14661"/>
    </source>
</evidence>
<dbReference type="Proteomes" id="UP000053831">
    <property type="component" value="Unassembled WGS sequence"/>
</dbReference>
<feature type="compositionally biased region" description="Low complexity" evidence="1">
    <location>
        <begin position="660"/>
        <end position="675"/>
    </location>
</feature>
<keyword evidence="4" id="KW-1185">Reference proteome</keyword>
<dbReference type="PANTHER" id="PTHR48125:SF10">
    <property type="entry name" value="OS12G0136300 PROTEIN"/>
    <property type="match status" value="1"/>
</dbReference>
<feature type="region of interest" description="Disordered" evidence="1">
    <location>
        <begin position="646"/>
        <end position="735"/>
    </location>
</feature>
<feature type="region of interest" description="Disordered" evidence="1">
    <location>
        <begin position="1"/>
        <end position="88"/>
    </location>
</feature>
<feature type="compositionally biased region" description="Polar residues" evidence="1">
    <location>
        <begin position="123"/>
        <end position="132"/>
    </location>
</feature>
<proteinExistence type="predicted"/>
<comment type="caution">
    <text evidence="3">The sequence shown here is derived from an EMBL/GenBank/DDBJ whole genome shotgun (WGS) entry which is preliminary data.</text>
</comment>
<feature type="compositionally biased region" description="Low complexity" evidence="1">
    <location>
        <begin position="1"/>
        <end position="35"/>
    </location>
</feature>
<organism evidence="3 4">
    <name type="scientific">Escovopsis weberi</name>
    <dbReference type="NCBI Taxonomy" id="150374"/>
    <lineage>
        <taxon>Eukaryota</taxon>
        <taxon>Fungi</taxon>
        <taxon>Dikarya</taxon>
        <taxon>Ascomycota</taxon>
        <taxon>Pezizomycotina</taxon>
        <taxon>Sordariomycetes</taxon>
        <taxon>Hypocreomycetidae</taxon>
        <taxon>Hypocreales</taxon>
        <taxon>Hypocreaceae</taxon>
        <taxon>Escovopsis</taxon>
    </lineage>
</organism>
<name>A0A0M8N5P3_ESCWE</name>
<feature type="region of interest" description="Disordered" evidence="1">
    <location>
        <begin position="588"/>
        <end position="614"/>
    </location>
</feature>
<evidence type="ECO:0000313" key="3">
    <source>
        <dbReference type="EMBL" id="KOS20480.1"/>
    </source>
</evidence>
<feature type="region of interest" description="Disordered" evidence="1">
    <location>
        <begin position="104"/>
        <end position="142"/>
    </location>
</feature>
<protein>
    <recommendedName>
        <fullName evidence="2">HAUS augmin-like complex subunit 6 N-terminal domain-containing protein</fullName>
    </recommendedName>
</protein>
<dbReference type="AlphaFoldDB" id="A0A0M8N5P3"/>
<feature type="region of interest" description="Disordered" evidence="1">
    <location>
        <begin position="822"/>
        <end position="902"/>
    </location>
</feature>
<feature type="region of interest" description="Disordered" evidence="1">
    <location>
        <begin position="542"/>
        <end position="574"/>
    </location>
</feature>
<feature type="compositionally biased region" description="Basic and acidic residues" evidence="1">
    <location>
        <begin position="37"/>
        <end position="84"/>
    </location>
</feature>
<feature type="compositionally biased region" description="Basic and acidic residues" evidence="1">
    <location>
        <begin position="841"/>
        <end position="859"/>
    </location>
</feature>
<evidence type="ECO:0000256" key="1">
    <source>
        <dbReference type="SAM" id="MobiDB-lite"/>
    </source>
</evidence>
<sequence length="953" mass="104686">MSTAMHQTTTRTTRSGTRVVTSSNSSSSLRSATKTPVLRDVKPRVPIPRDSRASPVRPEARHSLQKDPRSRTPVLREPRSKRDLTGAAAAAATAAAAANAANAASIPSAPPTPPPHAATPSTLPVTSISGLRTPSPGPPLDGMLEGRAPLSIFMTNIRLLKLNLVPGFPNITVNTFVPPGPGTQGQKRRIQCAEWVLFHLFSIWDPEETESKLRPFFPPQDPEQSVELRNALFKSLERAKKMGALSRDALVRKSALEDCKADRLEEILASFSTTVLKKVVLEKLANTNTRPDAILSYATQNSFGHRADRSELTAMTLAYRSSIHKMMQQKEAAKTRYRDFTDLLTVKEQDAVRRHKAILDKEIEGTDQPVSDNARAEMLKTLRNNWSGNEAWMDSLFGGESRETGLMASPFDDVWSKLHQDRLAEAETEGPGLLQQLEGRVRLQKERLQKWNAFRRDTFGSSQAEPAGRVKAVRANLKGIDLGFENHMNLQVGKMARLSLKNRGVREPAMTVDYAAIVSGLNQDLARISKKDVNLANLLAAHLPKKQDKPQRRHHRSTSSLGNGDDDDDDEDAASDISDLDAAEKSFPAEFHQPTSFPDRLAGPSCRSSLRPKLSRPDLTSIAVEGSSGPAISLGKLNFPGKSAYDIDQFDIPEPPTPPKEATATMATKPAMTPPSKRRTAPAQTPRDARPPTSPPSKRRTAPSTPSREAGGKPTTPPSKSRKPRRALDTSLNLPSIAVLQDQMTMSPTRYYYADADADADAHDDAHGHGHAHAHARIHVHAAAPSSPPPPPVRRTKPRHTLSVLERKQLSLSRKSSFFLEDDEPDLIHEPASTCGSTAEHTAEEDSKESGGEMTDDHSSLSAPPRHHHHQPQQQKPQPQPQLRRSGRRAMTLPQKPTNYPHFADVAADAEEGGERLLERLTLEQDYEAVFRSRPKIAQNSPVKGYGLSDYYA</sequence>
<accession>A0A0M8N5P3</accession>
<evidence type="ECO:0000313" key="4">
    <source>
        <dbReference type="Proteomes" id="UP000053831"/>
    </source>
</evidence>
<dbReference type="PANTHER" id="PTHR48125">
    <property type="entry name" value="LP07818P1"/>
    <property type="match status" value="1"/>
</dbReference>
<dbReference type="OrthoDB" id="5575722at2759"/>
<dbReference type="STRING" id="150374.A0A0M8N5P3"/>
<feature type="compositionally biased region" description="Pro residues" evidence="1">
    <location>
        <begin position="108"/>
        <end position="117"/>
    </location>
</feature>
<dbReference type="EMBL" id="LGSR01000017">
    <property type="protein sequence ID" value="KOS20480.1"/>
    <property type="molecule type" value="Genomic_DNA"/>
</dbReference>